<name>A0A4D6MF39_VIGUN</name>
<evidence type="ECO:0000313" key="3">
    <source>
        <dbReference type="Proteomes" id="UP000501690"/>
    </source>
</evidence>
<reference evidence="2 3" key="1">
    <citation type="submission" date="2019-04" db="EMBL/GenBank/DDBJ databases">
        <title>An improved genome assembly and genetic linkage map for asparagus bean, Vigna unguiculata ssp. sesquipedialis.</title>
        <authorList>
            <person name="Xia Q."/>
            <person name="Zhang R."/>
            <person name="Dong Y."/>
        </authorList>
    </citation>
    <scope>NUCLEOTIDE SEQUENCE [LARGE SCALE GENOMIC DNA]</scope>
    <source>
        <tissue evidence="2">Leaf</tissue>
    </source>
</reference>
<proteinExistence type="predicted"/>
<sequence>MALTGRRRTTAGIGAWANVVMGVTIRLSRARKKTKKKRNREVLIRVGDGLDHEHCRGGNTGHPEMSGGELQNLLWLAREGERRGGDTSNVVMLVTSPTMLLNSHRGGDDSSMDRR</sequence>
<dbReference type="Proteomes" id="UP000501690">
    <property type="component" value="Linkage Group LG7"/>
</dbReference>
<accession>A0A4D6MF39</accession>
<protein>
    <submittedName>
        <fullName evidence="2">Uncharacterized protein</fullName>
    </submittedName>
</protein>
<feature type="transmembrane region" description="Helical" evidence="1">
    <location>
        <begin position="12"/>
        <end position="28"/>
    </location>
</feature>
<evidence type="ECO:0000313" key="2">
    <source>
        <dbReference type="EMBL" id="QCE00050.1"/>
    </source>
</evidence>
<evidence type="ECO:0000256" key="1">
    <source>
        <dbReference type="SAM" id="Phobius"/>
    </source>
</evidence>
<organism evidence="2 3">
    <name type="scientific">Vigna unguiculata</name>
    <name type="common">Cowpea</name>
    <dbReference type="NCBI Taxonomy" id="3917"/>
    <lineage>
        <taxon>Eukaryota</taxon>
        <taxon>Viridiplantae</taxon>
        <taxon>Streptophyta</taxon>
        <taxon>Embryophyta</taxon>
        <taxon>Tracheophyta</taxon>
        <taxon>Spermatophyta</taxon>
        <taxon>Magnoliopsida</taxon>
        <taxon>eudicotyledons</taxon>
        <taxon>Gunneridae</taxon>
        <taxon>Pentapetalae</taxon>
        <taxon>rosids</taxon>
        <taxon>fabids</taxon>
        <taxon>Fabales</taxon>
        <taxon>Fabaceae</taxon>
        <taxon>Papilionoideae</taxon>
        <taxon>50 kb inversion clade</taxon>
        <taxon>NPAAA clade</taxon>
        <taxon>indigoferoid/millettioid clade</taxon>
        <taxon>Phaseoleae</taxon>
        <taxon>Vigna</taxon>
    </lineage>
</organism>
<dbReference type="Gramene" id="Vigun10g028600.1.v1.2">
    <property type="protein sequence ID" value="Vigun10g028600.1.v1.2.CDS.1"/>
    <property type="gene ID" value="Vigun10g028600.v1.2"/>
</dbReference>
<dbReference type="EMBL" id="CP039351">
    <property type="protein sequence ID" value="QCE00050.1"/>
    <property type="molecule type" value="Genomic_DNA"/>
</dbReference>
<dbReference type="AlphaFoldDB" id="A0A4D6MF39"/>
<keyword evidence="1" id="KW-0472">Membrane</keyword>
<keyword evidence="3" id="KW-1185">Reference proteome</keyword>
<keyword evidence="1" id="KW-0812">Transmembrane</keyword>
<gene>
    <name evidence="2" type="ORF">DEO72_LG7g1336</name>
</gene>
<keyword evidence="1" id="KW-1133">Transmembrane helix</keyword>